<accession>A0A7K3R1J6</accession>
<comment type="cofactor">
    <cofactor evidence="3">
        <name>Co(2+)</name>
        <dbReference type="ChEBI" id="CHEBI:48828"/>
    </cofactor>
</comment>
<comment type="caution">
    <text evidence="9">The sequence shown here is derived from an EMBL/GenBank/DDBJ whole genome shotgun (WGS) entry which is preliminary data.</text>
</comment>
<evidence type="ECO:0000313" key="9">
    <source>
        <dbReference type="EMBL" id="NEB95992.1"/>
    </source>
</evidence>
<dbReference type="GO" id="GO:0046872">
    <property type="term" value="F:metal ion binding"/>
    <property type="evidence" value="ECO:0007669"/>
    <property type="project" value="UniProtKB-KW"/>
</dbReference>
<evidence type="ECO:0000256" key="3">
    <source>
        <dbReference type="ARBA" id="ARBA00001941"/>
    </source>
</evidence>
<reference evidence="9 10" key="1">
    <citation type="submission" date="2020-01" db="EMBL/GenBank/DDBJ databases">
        <title>Insect and environment-associated Actinomycetes.</title>
        <authorList>
            <person name="Currrie C."/>
            <person name="Chevrette M."/>
            <person name="Carlson C."/>
            <person name="Stubbendieck R."/>
            <person name="Wendt-Pienkowski E."/>
        </authorList>
    </citation>
    <scope>NUCLEOTIDE SEQUENCE [LARGE SCALE GENOMIC DNA]</scope>
    <source>
        <strain evidence="9 10">SID7754</strain>
    </source>
</reference>
<dbReference type="SUPFAM" id="SSF109604">
    <property type="entry name" value="HD-domain/PDEase-like"/>
    <property type="match status" value="1"/>
</dbReference>
<name>A0A7K3R1J6_9ACTN</name>
<dbReference type="InterPro" id="IPR003607">
    <property type="entry name" value="HD/PDEase_dom"/>
</dbReference>
<evidence type="ECO:0000256" key="5">
    <source>
        <dbReference type="ARBA" id="ARBA00012964"/>
    </source>
</evidence>
<dbReference type="Proteomes" id="UP000470520">
    <property type="component" value="Unassembled WGS sequence"/>
</dbReference>
<sequence length="221" mass="24643">MSEERRNLLVDKTPLPDGIEERLRAQLTFLVEVDQLKTVLRQSPLAAADRRENDAEHSWHLAMMVAVLAEHADEPVDVGHTIELVLLHDLVEIYAGDTPLYDSAGGAGQLEREAVAADDLFGLLPDDQARRMRALWDEFEERATPEARFAKAMDRLQPLLLNWMARGGTWRTPGVTADDVRARKAVIGDASASLWTAGRHLIDEGERRGWSRSAGSEDRGD</sequence>
<dbReference type="SMART" id="SM00471">
    <property type="entry name" value="HDc"/>
    <property type="match status" value="1"/>
</dbReference>
<evidence type="ECO:0000259" key="8">
    <source>
        <dbReference type="SMART" id="SM00471"/>
    </source>
</evidence>
<evidence type="ECO:0000256" key="6">
    <source>
        <dbReference type="ARBA" id="ARBA00022723"/>
    </source>
</evidence>
<dbReference type="RefSeq" id="WP_164195378.1">
    <property type="nucleotide sequence ID" value="NZ_JAAGMR010000345.1"/>
</dbReference>
<dbReference type="AlphaFoldDB" id="A0A7K3R1J6"/>
<dbReference type="Gene3D" id="1.10.3210.10">
    <property type="entry name" value="Hypothetical protein af1432"/>
    <property type="match status" value="1"/>
</dbReference>
<proteinExistence type="predicted"/>
<dbReference type="EMBL" id="JAAGMR010000345">
    <property type="protein sequence ID" value="NEB95992.1"/>
    <property type="molecule type" value="Genomic_DNA"/>
</dbReference>
<dbReference type="GO" id="GO:0002953">
    <property type="term" value="F:5'-deoxynucleotidase activity"/>
    <property type="evidence" value="ECO:0007669"/>
    <property type="project" value="UniProtKB-EC"/>
</dbReference>
<comment type="subunit">
    <text evidence="4">Homodimer.</text>
</comment>
<comment type="catalytic activity">
    <reaction evidence="1">
        <text>a 2'-deoxyribonucleoside 5'-phosphate + H2O = a 2'-deoxyribonucleoside + phosphate</text>
        <dbReference type="Rhea" id="RHEA:36167"/>
        <dbReference type="ChEBI" id="CHEBI:15377"/>
        <dbReference type="ChEBI" id="CHEBI:18274"/>
        <dbReference type="ChEBI" id="CHEBI:43474"/>
        <dbReference type="ChEBI" id="CHEBI:65317"/>
        <dbReference type="EC" id="3.1.3.89"/>
    </reaction>
</comment>
<evidence type="ECO:0000256" key="7">
    <source>
        <dbReference type="ARBA" id="ARBA00022801"/>
    </source>
</evidence>
<evidence type="ECO:0000256" key="1">
    <source>
        <dbReference type="ARBA" id="ARBA00001638"/>
    </source>
</evidence>
<organism evidence="9 10">
    <name type="scientific">Streptomyces bauhiniae</name>
    <dbReference type="NCBI Taxonomy" id="2340725"/>
    <lineage>
        <taxon>Bacteria</taxon>
        <taxon>Bacillati</taxon>
        <taxon>Actinomycetota</taxon>
        <taxon>Actinomycetes</taxon>
        <taxon>Kitasatosporales</taxon>
        <taxon>Streptomycetaceae</taxon>
        <taxon>Streptomyces</taxon>
    </lineage>
</organism>
<evidence type="ECO:0000256" key="2">
    <source>
        <dbReference type="ARBA" id="ARBA00001936"/>
    </source>
</evidence>
<dbReference type="PANTHER" id="PTHR11845:SF13">
    <property type="entry name" value="5'-DEOXYNUCLEOTIDASE HDDC2"/>
    <property type="match status" value="1"/>
</dbReference>
<keyword evidence="6" id="KW-0479">Metal-binding</keyword>
<comment type="cofactor">
    <cofactor evidence="2">
        <name>Mn(2+)</name>
        <dbReference type="ChEBI" id="CHEBI:29035"/>
    </cofactor>
</comment>
<dbReference type="InterPro" id="IPR006674">
    <property type="entry name" value="HD_domain"/>
</dbReference>
<dbReference type="PANTHER" id="PTHR11845">
    <property type="entry name" value="5'-DEOXYNUCLEOTIDASE HDDC2"/>
    <property type="match status" value="1"/>
</dbReference>
<dbReference type="Pfam" id="PF13023">
    <property type="entry name" value="HD_3"/>
    <property type="match status" value="1"/>
</dbReference>
<dbReference type="GO" id="GO:0005737">
    <property type="term" value="C:cytoplasm"/>
    <property type="evidence" value="ECO:0007669"/>
    <property type="project" value="TreeGrafter"/>
</dbReference>
<evidence type="ECO:0000256" key="4">
    <source>
        <dbReference type="ARBA" id="ARBA00011738"/>
    </source>
</evidence>
<protein>
    <recommendedName>
        <fullName evidence="5">5'-deoxynucleotidase</fullName>
        <ecNumber evidence="5">3.1.3.89</ecNumber>
    </recommendedName>
</protein>
<dbReference type="EC" id="3.1.3.89" evidence="5"/>
<gene>
    <name evidence="9" type="ORF">G3I21_30645</name>
</gene>
<keyword evidence="7" id="KW-0378">Hydrolase</keyword>
<feature type="domain" description="HD/PDEase" evidence="8">
    <location>
        <begin position="50"/>
        <end position="168"/>
    </location>
</feature>
<evidence type="ECO:0000313" key="10">
    <source>
        <dbReference type="Proteomes" id="UP000470520"/>
    </source>
</evidence>
<dbReference type="InterPro" id="IPR039356">
    <property type="entry name" value="YfbR/HDDC2"/>
</dbReference>